<evidence type="ECO:0000256" key="1">
    <source>
        <dbReference type="SAM" id="Phobius"/>
    </source>
</evidence>
<feature type="transmembrane region" description="Helical" evidence="1">
    <location>
        <begin position="119"/>
        <end position="140"/>
    </location>
</feature>
<feature type="transmembrane region" description="Helical" evidence="1">
    <location>
        <begin position="7"/>
        <end position="27"/>
    </location>
</feature>
<accession>A0ABV1CLD1</accession>
<dbReference type="Proteomes" id="UP001470752">
    <property type="component" value="Unassembled WGS sequence"/>
</dbReference>
<keyword evidence="1" id="KW-0472">Membrane</keyword>
<evidence type="ECO:0000313" key="4">
    <source>
        <dbReference type="Proteomes" id="UP001470752"/>
    </source>
</evidence>
<dbReference type="PANTHER" id="PTHR36435:SF1">
    <property type="entry name" value="CAAX AMINO TERMINAL PROTEASE FAMILY PROTEIN"/>
    <property type="match status" value="1"/>
</dbReference>
<keyword evidence="3" id="KW-0378">Hydrolase</keyword>
<evidence type="ECO:0000313" key="3">
    <source>
        <dbReference type="EMBL" id="MEQ2413205.1"/>
    </source>
</evidence>
<dbReference type="Pfam" id="PF02517">
    <property type="entry name" value="Rce1-like"/>
    <property type="match status" value="1"/>
</dbReference>
<dbReference type="InterPro" id="IPR003675">
    <property type="entry name" value="Rce1/LyrA-like_dom"/>
</dbReference>
<reference evidence="3 4" key="1">
    <citation type="submission" date="2024-04" db="EMBL/GenBank/DDBJ databases">
        <title>Human intestinal bacterial collection.</title>
        <authorList>
            <person name="Pauvert C."/>
            <person name="Hitch T.C.A."/>
            <person name="Clavel T."/>
        </authorList>
    </citation>
    <scope>NUCLEOTIDE SEQUENCE [LARGE SCALE GENOMIC DNA]</scope>
    <source>
        <strain evidence="3 4">CLA-AA-H161</strain>
    </source>
</reference>
<organism evidence="3 4">
    <name type="scientific">Blautia acetigignens</name>
    <dbReference type="NCBI Taxonomy" id="2981783"/>
    <lineage>
        <taxon>Bacteria</taxon>
        <taxon>Bacillati</taxon>
        <taxon>Bacillota</taxon>
        <taxon>Clostridia</taxon>
        <taxon>Lachnospirales</taxon>
        <taxon>Lachnospiraceae</taxon>
        <taxon>Blautia</taxon>
    </lineage>
</organism>
<gene>
    <name evidence="3" type="ORF">AAAX94_09255</name>
</gene>
<dbReference type="EC" id="3.4.-.-" evidence="3"/>
<keyword evidence="1" id="KW-1133">Transmembrane helix</keyword>
<dbReference type="PANTHER" id="PTHR36435">
    <property type="entry name" value="SLR1288 PROTEIN"/>
    <property type="match status" value="1"/>
</dbReference>
<feature type="transmembrane region" description="Helical" evidence="1">
    <location>
        <begin position="216"/>
        <end position="232"/>
    </location>
</feature>
<keyword evidence="1" id="KW-0812">Transmembrane</keyword>
<feature type="transmembrane region" description="Helical" evidence="1">
    <location>
        <begin position="160"/>
        <end position="180"/>
    </location>
</feature>
<dbReference type="InterPro" id="IPR052710">
    <property type="entry name" value="CAAX_protease"/>
</dbReference>
<feature type="transmembrane region" description="Helical" evidence="1">
    <location>
        <begin position="266"/>
        <end position="287"/>
    </location>
</feature>
<name>A0ABV1CLD1_9FIRM</name>
<dbReference type="GO" id="GO:0016787">
    <property type="term" value="F:hydrolase activity"/>
    <property type="evidence" value="ECO:0007669"/>
    <property type="project" value="UniProtKB-KW"/>
</dbReference>
<dbReference type="RefSeq" id="WP_349083431.1">
    <property type="nucleotide sequence ID" value="NZ_JBBNFW010000161.1"/>
</dbReference>
<feature type="transmembrane region" description="Helical" evidence="1">
    <location>
        <begin position="39"/>
        <end position="62"/>
    </location>
</feature>
<keyword evidence="4" id="KW-1185">Reference proteome</keyword>
<feature type="domain" description="CAAX prenyl protease 2/Lysostaphin resistance protein A-like" evidence="2">
    <location>
        <begin position="161"/>
        <end position="247"/>
    </location>
</feature>
<comment type="caution">
    <text evidence="3">The sequence shown here is derived from an EMBL/GenBank/DDBJ whole genome shotgun (WGS) entry which is preliminary data.</text>
</comment>
<sequence length="299" mass="33659">MQAWKCLYPIGIHFAISQVLSYLGMYLLVWRTGADITAYYQQALLLTGLTGILASVPCIWLYRGDYRRRSLTGILGRLGKELTPASISDGRIQDFGAGSGKNVSCSSLIGGHLHIPEMIMFLVIGAFLGQYGNILIGLFQQYLNPEVYQETQSLISDGKSIWSLIFWMGIIAPLAEEIIFRWLVFLRMRDNMRVVTAALLSGLCFGIYHMNLLQGVYATILGALFALLLEWSGKLFTSVLLHMGANIWSLIVSDVMLYMLDHTGTMSVMVLNVFLVLAGTYGIWYCYRKYQKRDCTRKI</sequence>
<dbReference type="EMBL" id="JBBNFW010000161">
    <property type="protein sequence ID" value="MEQ2413205.1"/>
    <property type="molecule type" value="Genomic_DNA"/>
</dbReference>
<protein>
    <submittedName>
        <fullName evidence="3">CPBP family intramembrane glutamic endopeptidase</fullName>
        <ecNumber evidence="3">3.4.-.-</ecNumber>
    </submittedName>
</protein>
<proteinExistence type="predicted"/>
<evidence type="ECO:0000259" key="2">
    <source>
        <dbReference type="Pfam" id="PF02517"/>
    </source>
</evidence>